<feature type="compositionally biased region" description="Basic and acidic residues" evidence="1">
    <location>
        <begin position="129"/>
        <end position="169"/>
    </location>
</feature>
<dbReference type="EMBL" id="JARQZJ010000065">
    <property type="protein sequence ID" value="KAK9880588.1"/>
    <property type="molecule type" value="Genomic_DNA"/>
</dbReference>
<name>A0AAW1UHB6_9CUCU</name>
<proteinExistence type="predicted"/>
<feature type="region of interest" description="Disordered" evidence="1">
    <location>
        <begin position="1"/>
        <end position="55"/>
    </location>
</feature>
<dbReference type="AlphaFoldDB" id="A0AAW1UHB6"/>
<protein>
    <submittedName>
        <fullName evidence="2">Uncharacterized protein</fullName>
    </submittedName>
</protein>
<feature type="compositionally biased region" description="Basic and acidic residues" evidence="1">
    <location>
        <begin position="79"/>
        <end position="102"/>
    </location>
</feature>
<dbReference type="InterPro" id="IPR013730">
    <property type="entry name" value="Fyv7/TAP26"/>
</dbReference>
<dbReference type="Proteomes" id="UP001431783">
    <property type="component" value="Unassembled WGS sequence"/>
</dbReference>
<evidence type="ECO:0000256" key="1">
    <source>
        <dbReference type="SAM" id="MobiDB-lite"/>
    </source>
</evidence>
<evidence type="ECO:0000313" key="2">
    <source>
        <dbReference type="EMBL" id="KAK9880588.1"/>
    </source>
</evidence>
<dbReference type="Pfam" id="PF08524">
    <property type="entry name" value="rRNA_processing"/>
    <property type="match status" value="1"/>
</dbReference>
<feature type="compositionally biased region" description="Basic residues" evidence="1">
    <location>
        <begin position="43"/>
        <end position="55"/>
    </location>
</feature>
<feature type="compositionally biased region" description="Polar residues" evidence="1">
    <location>
        <begin position="27"/>
        <end position="39"/>
    </location>
</feature>
<keyword evidence="3" id="KW-1185">Reference proteome</keyword>
<gene>
    <name evidence="2" type="ORF">WA026_011828</name>
</gene>
<organism evidence="2 3">
    <name type="scientific">Henosepilachna vigintioctopunctata</name>
    <dbReference type="NCBI Taxonomy" id="420089"/>
    <lineage>
        <taxon>Eukaryota</taxon>
        <taxon>Metazoa</taxon>
        <taxon>Ecdysozoa</taxon>
        <taxon>Arthropoda</taxon>
        <taxon>Hexapoda</taxon>
        <taxon>Insecta</taxon>
        <taxon>Pterygota</taxon>
        <taxon>Neoptera</taxon>
        <taxon>Endopterygota</taxon>
        <taxon>Coleoptera</taxon>
        <taxon>Polyphaga</taxon>
        <taxon>Cucujiformia</taxon>
        <taxon>Coccinelloidea</taxon>
        <taxon>Coccinellidae</taxon>
        <taxon>Epilachninae</taxon>
        <taxon>Epilachnini</taxon>
        <taxon>Henosepilachna</taxon>
    </lineage>
</organism>
<comment type="caution">
    <text evidence="2">The sequence shown here is derived from an EMBL/GenBank/DDBJ whole genome shotgun (WGS) entry which is preliminary data.</text>
</comment>
<sequence>MSNRKSDPFFIEKSSKNNRTHRDTNNRQKQTKNVTPSTDSVKKEKKPFDKKKWRHKKYSIDFKMKKWEESRKKKMLYKYRKDVKNKDQGFDVQKIYEEHEQDIAEDDTSDNQEPESSRKNETYSNDPENNIKNRKLGDKFQRTGGTNEEKGNLGRGEFDKKQSRTEIPKKKFRKTKKGQPVMKDRLESLFERIKHSVMNEKE</sequence>
<evidence type="ECO:0000313" key="3">
    <source>
        <dbReference type="Proteomes" id="UP001431783"/>
    </source>
</evidence>
<reference evidence="2 3" key="1">
    <citation type="submission" date="2023-03" db="EMBL/GenBank/DDBJ databases">
        <title>Genome insight into feeding habits of ladybird beetles.</title>
        <authorList>
            <person name="Li H.-S."/>
            <person name="Huang Y.-H."/>
            <person name="Pang H."/>
        </authorList>
    </citation>
    <scope>NUCLEOTIDE SEQUENCE [LARGE SCALE GENOMIC DNA]</scope>
    <source>
        <strain evidence="2">SYSU_2023b</strain>
        <tissue evidence="2">Whole body</tissue>
    </source>
</reference>
<feature type="compositionally biased region" description="Acidic residues" evidence="1">
    <location>
        <begin position="103"/>
        <end position="113"/>
    </location>
</feature>
<feature type="region of interest" description="Disordered" evidence="1">
    <location>
        <begin position="75"/>
        <end position="180"/>
    </location>
</feature>
<accession>A0AAW1UHB6</accession>